<evidence type="ECO:0008006" key="3">
    <source>
        <dbReference type="Google" id="ProtNLM"/>
    </source>
</evidence>
<reference evidence="1 2" key="1">
    <citation type="submission" date="2021-08" db="EMBL/GenBank/DDBJ databases">
        <title>Complete genome sequence of the strain Aneurinibacillus thermoaerophilus CCM 8960.</title>
        <authorList>
            <person name="Musilova J."/>
            <person name="Kourilova X."/>
            <person name="Pernicova I."/>
            <person name="Bezdicek M."/>
            <person name="Lengerova M."/>
            <person name="Obruca S."/>
            <person name="Sedlar K."/>
        </authorList>
    </citation>
    <scope>NUCLEOTIDE SEQUENCE [LARGE SCALE GENOMIC DNA]</scope>
    <source>
        <strain evidence="1 2">CCM 8960</strain>
    </source>
</reference>
<protein>
    <recommendedName>
        <fullName evidence="3">Biotin-requiring enzyme</fullName>
    </recommendedName>
</protein>
<organism evidence="1 2">
    <name type="scientific">Aneurinibacillus thermoaerophilus</name>
    <dbReference type="NCBI Taxonomy" id="143495"/>
    <lineage>
        <taxon>Bacteria</taxon>
        <taxon>Bacillati</taxon>
        <taxon>Bacillota</taxon>
        <taxon>Bacilli</taxon>
        <taxon>Bacillales</taxon>
        <taxon>Paenibacillaceae</taxon>
        <taxon>Aneurinibacillus group</taxon>
        <taxon>Aneurinibacillus</taxon>
    </lineage>
</organism>
<keyword evidence="2" id="KW-1185">Reference proteome</keyword>
<name>A0ABX8YCK1_ANETH</name>
<dbReference type="EMBL" id="CP080764">
    <property type="protein sequence ID" value="QYY43070.1"/>
    <property type="molecule type" value="Genomic_DNA"/>
</dbReference>
<dbReference type="InterPro" id="IPR011053">
    <property type="entry name" value="Single_hybrid_motif"/>
</dbReference>
<dbReference type="SUPFAM" id="SSF51230">
    <property type="entry name" value="Single hybrid motif"/>
    <property type="match status" value="1"/>
</dbReference>
<sequence length="95" mass="10803">MVIQYPVLSPYYGKVEKIIHPSASYFYEWETLFLIRTSDGMIEEIVADTAGYVYSYEVANGDRIIPGMVLAYIREEGEGFCLGSIKLPAYGTRIY</sequence>
<proteinExistence type="predicted"/>
<accession>A0ABX8YCK1</accession>
<evidence type="ECO:0000313" key="2">
    <source>
        <dbReference type="Proteomes" id="UP000826616"/>
    </source>
</evidence>
<gene>
    <name evidence="1" type="ORF">K3F53_01780</name>
</gene>
<dbReference type="RefSeq" id="WP_220559281.1">
    <property type="nucleotide sequence ID" value="NZ_CP080764.1"/>
</dbReference>
<evidence type="ECO:0000313" key="1">
    <source>
        <dbReference type="EMBL" id="QYY43070.1"/>
    </source>
</evidence>
<dbReference type="GeneID" id="97140089"/>
<dbReference type="Proteomes" id="UP000826616">
    <property type="component" value="Chromosome"/>
</dbReference>